<dbReference type="HOGENOM" id="CLU_1102682_0_0_1"/>
<organism evidence="2 3">
    <name type="scientific">Cladophialophora psammophila CBS 110553</name>
    <dbReference type="NCBI Taxonomy" id="1182543"/>
    <lineage>
        <taxon>Eukaryota</taxon>
        <taxon>Fungi</taxon>
        <taxon>Dikarya</taxon>
        <taxon>Ascomycota</taxon>
        <taxon>Pezizomycotina</taxon>
        <taxon>Eurotiomycetes</taxon>
        <taxon>Chaetothyriomycetidae</taxon>
        <taxon>Chaetothyriales</taxon>
        <taxon>Herpotrichiellaceae</taxon>
        <taxon>Cladophialophora</taxon>
    </lineage>
</organism>
<sequence length="252" mass="28430">MIVSRLIITLPALLFPFLAAAYPATVGKQDVFVNNTVHSVEPPSHILQKRYKNKSWDPPYKGKPPAWSSQEDAAFPIPSFERTCVTDARVALWKWRYLCDRAFDESLKTTNPRTRIQFCFHPSPSAELCCDTDGNAKYGQTCLSSPLWPQDEQQAAWCSNNCRLSLGPCIFGEYAEINNPENVCKCQFEKCYIPDEFNWMGINPETDGSGYPGLKVESYLHEVKTWYARGLGSHLSPGDHVTNTDPEGGLWL</sequence>
<comment type="caution">
    <text evidence="2">The sequence shown here is derived from an EMBL/GenBank/DDBJ whole genome shotgun (WGS) entry which is preliminary data.</text>
</comment>
<name>W9XDE3_9EURO</name>
<dbReference type="Proteomes" id="UP000019471">
    <property type="component" value="Unassembled WGS sequence"/>
</dbReference>
<proteinExistence type="predicted"/>
<dbReference type="OrthoDB" id="4136787at2759"/>
<dbReference type="RefSeq" id="XP_007740483.1">
    <property type="nucleotide sequence ID" value="XM_007742293.1"/>
</dbReference>
<protein>
    <recommendedName>
        <fullName evidence="4">Folate receptor-like domain-containing protein</fullName>
    </recommendedName>
</protein>
<dbReference type="EMBL" id="AMGX01000002">
    <property type="protein sequence ID" value="EXJ74981.1"/>
    <property type="molecule type" value="Genomic_DNA"/>
</dbReference>
<dbReference type="GeneID" id="19186410"/>
<feature type="signal peptide" evidence="1">
    <location>
        <begin position="1"/>
        <end position="20"/>
    </location>
</feature>
<keyword evidence="1" id="KW-0732">Signal</keyword>
<feature type="chain" id="PRO_5004934681" description="Folate receptor-like domain-containing protein" evidence="1">
    <location>
        <begin position="21"/>
        <end position="252"/>
    </location>
</feature>
<evidence type="ECO:0000313" key="2">
    <source>
        <dbReference type="EMBL" id="EXJ74981.1"/>
    </source>
</evidence>
<accession>W9XDE3</accession>
<reference evidence="2 3" key="1">
    <citation type="submission" date="2013-03" db="EMBL/GenBank/DDBJ databases">
        <title>The Genome Sequence of Cladophialophora psammophila CBS 110553.</title>
        <authorList>
            <consortium name="The Broad Institute Genomics Platform"/>
            <person name="Cuomo C."/>
            <person name="de Hoog S."/>
            <person name="Gorbushina A."/>
            <person name="Walker B."/>
            <person name="Young S.K."/>
            <person name="Zeng Q."/>
            <person name="Gargeya S."/>
            <person name="Fitzgerald M."/>
            <person name="Haas B."/>
            <person name="Abouelleil A."/>
            <person name="Allen A.W."/>
            <person name="Alvarado L."/>
            <person name="Arachchi H.M."/>
            <person name="Berlin A.M."/>
            <person name="Chapman S.B."/>
            <person name="Gainer-Dewar J."/>
            <person name="Goldberg J."/>
            <person name="Griggs A."/>
            <person name="Gujja S."/>
            <person name="Hansen M."/>
            <person name="Howarth C."/>
            <person name="Imamovic A."/>
            <person name="Ireland A."/>
            <person name="Larimer J."/>
            <person name="McCowan C."/>
            <person name="Murphy C."/>
            <person name="Pearson M."/>
            <person name="Poon T.W."/>
            <person name="Priest M."/>
            <person name="Roberts A."/>
            <person name="Saif S."/>
            <person name="Shea T."/>
            <person name="Sisk P."/>
            <person name="Sykes S."/>
            <person name="Wortman J."/>
            <person name="Nusbaum C."/>
            <person name="Birren B."/>
        </authorList>
    </citation>
    <scope>NUCLEOTIDE SEQUENCE [LARGE SCALE GENOMIC DNA]</scope>
    <source>
        <strain evidence="2 3">CBS 110553</strain>
    </source>
</reference>
<keyword evidence="3" id="KW-1185">Reference proteome</keyword>
<evidence type="ECO:0000256" key="1">
    <source>
        <dbReference type="SAM" id="SignalP"/>
    </source>
</evidence>
<evidence type="ECO:0000313" key="3">
    <source>
        <dbReference type="Proteomes" id="UP000019471"/>
    </source>
</evidence>
<evidence type="ECO:0008006" key="4">
    <source>
        <dbReference type="Google" id="ProtNLM"/>
    </source>
</evidence>
<gene>
    <name evidence="2" type="ORF">A1O5_01677</name>
</gene>
<dbReference type="AlphaFoldDB" id="W9XDE3"/>